<evidence type="ECO:0000256" key="1">
    <source>
        <dbReference type="ARBA" id="ARBA00004322"/>
    </source>
</evidence>
<dbReference type="InterPro" id="IPR040909">
    <property type="entry name" value="CHFR_Znf-CRD"/>
</dbReference>
<evidence type="ECO:0000256" key="2">
    <source>
        <dbReference type="ARBA" id="ARBA00022679"/>
    </source>
</evidence>
<dbReference type="PANTHER" id="PTHR16079:SF4">
    <property type="entry name" value="E3 UBIQUITIN-PROTEIN LIGASE CHFR"/>
    <property type="match status" value="1"/>
</dbReference>
<evidence type="ECO:0000256" key="8">
    <source>
        <dbReference type="ARBA" id="ARBA00023306"/>
    </source>
</evidence>
<evidence type="ECO:0000313" key="13">
    <source>
        <dbReference type="Proteomes" id="UP000292702"/>
    </source>
</evidence>
<feature type="compositionally biased region" description="Polar residues" evidence="10">
    <location>
        <begin position="533"/>
        <end position="542"/>
    </location>
</feature>
<keyword evidence="3" id="KW-0479">Metal-binding</keyword>
<evidence type="ECO:0000256" key="6">
    <source>
        <dbReference type="ARBA" id="ARBA00022833"/>
    </source>
</evidence>
<dbReference type="InterPro" id="IPR017907">
    <property type="entry name" value="Znf_RING_CS"/>
</dbReference>
<dbReference type="InterPro" id="IPR052256">
    <property type="entry name" value="E3_ubiquitin-ligase_CHFR"/>
</dbReference>
<dbReference type="OrthoDB" id="1305878at2759"/>
<comment type="caution">
    <text evidence="12">The sequence shown here is derived from an EMBL/GenBank/DDBJ whole genome shotgun (WGS) entry which is preliminary data.</text>
</comment>
<dbReference type="GO" id="GO:0005634">
    <property type="term" value="C:nucleus"/>
    <property type="evidence" value="ECO:0007669"/>
    <property type="project" value="TreeGrafter"/>
</dbReference>
<dbReference type="STRING" id="92696.A0A4R0RPC2"/>
<feature type="domain" description="RING-type" evidence="11">
    <location>
        <begin position="96"/>
        <end position="136"/>
    </location>
</feature>
<comment type="subcellular location">
    <subcellularLocation>
        <location evidence="1">Nucleus</location>
        <location evidence="1">PML body</location>
    </subcellularLocation>
</comment>
<evidence type="ECO:0000256" key="9">
    <source>
        <dbReference type="PROSITE-ProRule" id="PRU00175"/>
    </source>
</evidence>
<keyword evidence="7" id="KW-0539">Nucleus</keyword>
<proteinExistence type="predicted"/>
<keyword evidence="6" id="KW-0862">Zinc</keyword>
<dbReference type="Proteomes" id="UP000292702">
    <property type="component" value="Unassembled WGS sequence"/>
</dbReference>
<reference evidence="12 13" key="1">
    <citation type="submission" date="2018-11" db="EMBL/GenBank/DDBJ databases">
        <title>Genome assembly of Steccherinum ochraceum LE-BIN_3174, the white-rot fungus of the Steccherinaceae family (The Residual Polyporoid clade, Polyporales, Basidiomycota).</title>
        <authorList>
            <person name="Fedorova T.V."/>
            <person name="Glazunova O.A."/>
            <person name="Landesman E.O."/>
            <person name="Moiseenko K.V."/>
            <person name="Psurtseva N.V."/>
            <person name="Savinova O.S."/>
            <person name="Shakhova N.V."/>
            <person name="Tyazhelova T.V."/>
            <person name="Vasina D.V."/>
        </authorList>
    </citation>
    <scope>NUCLEOTIDE SEQUENCE [LARGE SCALE GENOMIC DNA]</scope>
    <source>
        <strain evidence="12 13">LE-BIN_3174</strain>
    </source>
</reference>
<dbReference type="AlphaFoldDB" id="A0A4R0RPC2"/>
<feature type="region of interest" description="Disordered" evidence="10">
    <location>
        <begin position="430"/>
        <end position="481"/>
    </location>
</feature>
<dbReference type="EMBL" id="RWJN01000019">
    <property type="protein sequence ID" value="TCD70531.1"/>
    <property type="molecule type" value="Genomic_DNA"/>
</dbReference>
<keyword evidence="4 9" id="KW-0863">Zinc-finger</keyword>
<accession>A0A4R0RPC2</accession>
<dbReference type="SUPFAM" id="SSF57850">
    <property type="entry name" value="RING/U-box"/>
    <property type="match status" value="1"/>
</dbReference>
<dbReference type="InterPro" id="IPR013083">
    <property type="entry name" value="Znf_RING/FYVE/PHD"/>
</dbReference>
<dbReference type="InterPro" id="IPR001841">
    <property type="entry name" value="Znf_RING"/>
</dbReference>
<dbReference type="GO" id="GO:0004842">
    <property type="term" value="F:ubiquitin-protein transferase activity"/>
    <property type="evidence" value="ECO:0007669"/>
    <property type="project" value="TreeGrafter"/>
</dbReference>
<feature type="region of interest" description="Disordered" evidence="10">
    <location>
        <begin position="1"/>
        <end position="68"/>
    </location>
</feature>
<evidence type="ECO:0000259" key="11">
    <source>
        <dbReference type="PROSITE" id="PS50089"/>
    </source>
</evidence>
<keyword evidence="5" id="KW-0833">Ubl conjugation pathway</keyword>
<name>A0A4R0RPC2_9APHY</name>
<organism evidence="12 13">
    <name type="scientific">Steccherinum ochraceum</name>
    <dbReference type="NCBI Taxonomy" id="92696"/>
    <lineage>
        <taxon>Eukaryota</taxon>
        <taxon>Fungi</taxon>
        <taxon>Dikarya</taxon>
        <taxon>Basidiomycota</taxon>
        <taxon>Agaricomycotina</taxon>
        <taxon>Agaricomycetes</taxon>
        <taxon>Polyporales</taxon>
        <taxon>Steccherinaceae</taxon>
        <taxon>Steccherinum</taxon>
    </lineage>
</organism>
<dbReference type="GO" id="GO:0016567">
    <property type="term" value="P:protein ubiquitination"/>
    <property type="evidence" value="ECO:0007669"/>
    <property type="project" value="TreeGrafter"/>
</dbReference>
<feature type="region of interest" description="Disordered" evidence="10">
    <location>
        <begin position="521"/>
        <end position="542"/>
    </location>
</feature>
<feature type="compositionally biased region" description="Polar residues" evidence="10">
    <location>
        <begin position="21"/>
        <end position="35"/>
    </location>
</feature>
<evidence type="ECO:0000313" key="12">
    <source>
        <dbReference type="EMBL" id="TCD70531.1"/>
    </source>
</evidence>
<evidence type="ECO:0000256" key="10">
    <source>
        <dbReference type="SAM" id="MobiDB-lite"/>
    </source>
</evidence>
<keyword evidence="2" id="KW-0808">Transferase</keyword>
<keyword evidence="8" id="KW-0131">Cell cycle</keyword>
<evidence type="ECO:0000256" key="5">
    <source>
        <dbReference type="ARBA" id="ARBA00022786"/>
    </source>
</evidence>
<dbReference type="PANTHER" id="PTHR16079">
    <property type="entry name" value="UBIQUITIN LIGASE PROTEIN CHFR"/>
    <property type="match status" value="1"/>
</dbReference>
<dbReference type="Pfam" id="PF17979">
    <property type="entry name" value="zf-CRD"/>
    <property type="match status" value="1"/>
</dbReference>
<feature type="compositionally biased region" description="Low complexity" evidence="10">
    <location>
        <begin position="430"/>
        <end position="449"/>
    </location>
</feature>
<dbReference type="PROSITE" id="PS50089">
    <property type="entry name" value="ZF_RING_2"/>
    <property type="match status" value="1"/>
</dbReference>
<dbReference type="Gene3D" id="3.30.40.10">
    <property type="entry name" value="Zinc/RING finger domain, C3HC4 (zinc finger)"/>
    <property type="match status" value="1"/>
</dbReference>
<dbReference type="GO" id="GO:0006511">
    <property type="term" value="P:ubiquitin-dependent protein catabolic process"/>
    <property type="evidence" value="ECO:0007669"/>
    <property type="project" value="TreeGrafter"/>
</dbReference>
<dbReference type="Pfam" id="PF13923">
    <property type="entry name" value="zf-C3HC4_2"/>
    <property type="match status" value="1"/>
</dbReference>
<dbReference type="GO" id="GO:0008270">
    <property type="term" value="F:zinc ion binding"/>
    <property type="evidence" value="ECO:0007669"/>
    <property type="project" value="UniProtKB-KW"/>
</dbReference>
<evidence type="ECO:0000256" key="4">
    <source>
        <dbReference type="ARBA" id="ARBA00022771"/>
    </source>
</evidence>
<gene>
    <name evidence="12" type="ORF">EIP91_002877</name>
</gene>
<keyword evidence="13" id="KW-1185">Reference proteome</keyword>
<evidence type="ECO:0000256" key="3">
    <source>
        <dbReference type="ARBA" id="ARBA00022723"/>
    </source>
</evidence>
<protein>
    <recommendedName>
        <fullName evidence="11">RING-type domain-containing protein</fullName>
    </recommendedName>
</protein>
<sequence>MSALASLPSSVSDVPIPGPSSVATTLEENQGNPDSLPTVAALKRSASSAFDTPDDTTSRKKLKEDTEESEMAITPIEEQTVDGETLAEELEQELQCGCCSALVYRPVLVHPCQHFFCGSCVIQWVRNGGTNCPACRGISMTVTPSRALQAMADILSRASPSRARSVNERMQADEIYKPGLPLRIPTPRQPSPEPNLQANNNFVHPCPHCVSGNQWGWRCAQPIADPDSDPDNAWNADDGSPPGHAYCGNCENVLALQAPPTSRCDFCQVSFCGIGIPGRCVAAPLASQHPHGLSDLADLLQCGEVYDCFDHNAVEVDIMFDYLAAQNFTPKHIYRDIIDIITRSARQFQPLFEMELFVDVHAVTGGTDPDPTAPRQKICRVCATEVLLWGLREWWVHERKKGFLEEEVLKRPDCSEGTHAKEFNHIIAPPDAAPIASGSGSGSNSGSAPQDAPPAPPTEDSMDAAPIGPPELGDDNVPPVPVASGEVYLPVVQPHAGPSSEAYNERHAARAAMAFALPVVSPSGAQHDPPVPSSQDQVNAML</sequence>
<evidence type="ECO:0000256" key="7">
    <source>
        <dbReference type="ARBA" id="ARBA00023242"/>
    </source>
</evidence>
<dbReference type="PROSITE" id="PS00518">
    <property type="entry name" value="ZF_RING_1"/>
    <property type="match status" value="1"/>
</dbReference>